<dbReference type="PANTHER" id="PTHR45901">
    <property type="entry name" value="PROTEIN CBG12474"/>
    <property type="match status" value="1"/>
</dbReference>
<dbReference type="EMBL" id="CP002345">
    <property type="protein sequence ID" value="ADQ80896.1"/>
    <property type="molecule type" value="Genomic_DNA"/>
</dbReference>
<reference key="1">
    <citation type="submission" date="2010-11" db="EMBL/GenBank/DDBJ databases">
        <title>The complete genome of Paludibacter propionicigenes DSM 17365.</title>
        <authorList>
            <consortium name="US DOE Joint Genome Institute (JGI-PGF)"/>
            <person name="Lucas S."/>
            <person name="Copeland A."/>
            <person name="Lapidus A."/>
            <person name="Bruce D."/>
            <person name="Goodwin L."/>
            <person name="Pitluck S."/>
            <person name="Kyrpides N."/>
            <person name="Mavromatis K."/>
            <person name="Ivanova N."/>
            <person name="Munk A.C."/>
            <person name="Brettin T."/>
            <person name="Detter J.C."/>
            <person name="Han C."/>
            <person name="Tapia R."/>
            <person name="Land M."/>
            <person name="Hauser L."/>
            <person name="Markowitz V."/>
            <person name="Cheng J.-F."/>
            <person name="Hugenholtz P."/>
            <person name="Woyke T."/>
            <person name="Wu D."/>
            <person name="Gronow S."/>
            <person name="Wellnitz S."/>
            <person name="Brambilla E."/>
            <person name="Klenk H.-P."/>
            <person name="Eisen J.A."/>
        </authorList>
    </citation>
    <scope>NUCLEOTIDE SEQUENCE</scope>
    <source>
        <strain>WB4</strain>
    </source>
</reference>
<dbReference type="InterPro" id="IPR052970">
    <property type="entry name" value="Inner_ear_hair_cell_LOXHD"/>
</dbReference>
<dbReference type="Gene3D" id="2.60.60.20">
    <property type="entry name" value="PLAT/LH2 domain"/>
    <property type="match status" value="1"/>
</dbReference>
<sequence length="152" mass="17296">MESKINDEQLLARTKCQYKIEVKTANVKNAGTDDNVYIQIFGEVKGKGATEKRETKSFKLDNSSDNFEKNQIDTFFKDEDNVGELTHIIVVADKKGDKPGWLIDFIRIIVNDKVSTFTNTKKIWLTADDHGNLTELLLKVDKKIVEDKDVVS</sequence>
<protein>
    <recommendedName>
        <fullName evidence="1">PLAT domain-containing protein</fullName>
    </recommendedName>
</protein>
<dbReference type="PROSITE" id="PS50095">
    <property type="entry name" value="PLAT"/>
    <property type="match status" value="1"/>
</dbReference>
<keyword evidence="3" id="KW-1185">Reference proteome</keyword>
<dbReference type="Proteomes" id="UP000008718">
    <property type="component" value="Chromosome"/>
</dbReference>
<dbReference type="Pfam" id="PF01477">
    <property type="entry name" value="PLAT"/>
    <property type="match status" value="1"/>
</dbReference>
<dbReference type="InterPro" id="IPR001024">
    <property type="entry name" value="PLAT/LH2_dom"/>
</dbReference>
<evidence type="ECO:0000259" key="1">
    <source>
        <dbReference type="PROSITE" id="PS50095"/>
    </source>
</evidence>
<dbReference type="SUPFAM" id="SSF49723">
    <property type="entry name" value="Lipase/lipooxygenase domain (PLAT/LH2 domain)"/>
    <property type="match status" value="1"/>
</dbReference>
<organism evidence="2 3">
    <name type="scientific">Paludibacter propionicigenes (strain DSM 17365 / JCM 13257 / WB4)</name>
    <dbReference type="NCBI Taxonomy" id="694427"/>
    <lineage>
        <taxon>Bacteria</taxon>
        <taxon>Pseudomonadati</taxon>
        <taxon>Bacteroidota</taxon>
        <taxon>Bacteroidia</taxon>
        <taxon>Bacteroidales</taxon>
        <taxon>Paludibacteraceae</taxon>
        <taxon>Paludibacter</taxon>
    </lineage>
</organism>
<dbReference type="AlphaFoldDB" id="E4T852"/>
<evidence type="ECO:0000313" key="3">
    <source>
        <dbReference type="Proteomes" id="UP000008718"/>
    </source>
</evidence>
<dbReference type="PANTHER" id="PTHR45901:SF3">
    <property type="entry name" value="LIPOXYGENASE HOMOLOGY DOMAIN-CONTAINING PROTEIN 1"/>
    <property type="match status" value="1"/>
</dbReference>
<dbReference type="HOGENOM" id="CLU_1720568_0_0_10"/>
<accession>E4T852</accession>
<evidence type="ECO:0000313" key="2">
    <source>
        <dbReference type="EMBL" id="ADQ80896.1"/>
    </source>
</evidence>
<reference evidence="2 3" key="2">
    <citation type="journal article" date="2011" name="Stand. Genomic Sci.">
        <title>Complete genome sequence of Paludibacter propionicigenes type strain (WB4).</title>
        <authorList>
            <person name="Gronow S."/>
            <person name="Munk C."/>
            <person name="Lapidus A."/>
            <person name="Nolan M."/>
            <person name="Lucas S."/>
            <person name="Hammon N."/>
            <person name="Deshpande S."/>
            <person name="Cheng J.F."/>
            <person name="Tapia R."/>
            <person name="Han C."/>
            <person name="Goodwin L."/>
            <person name="Pitluck S."/>
            <person name="Liolios K."/>
            <person name="Ivanova N."/>
            <person name="Mavromatis K."/>
            <person name="Mikhailova N."/>
            <person name="Pati A."/>
            <person name="Chen A."/>
            <person name="Palaniappan K."/>
            <person name="Land M."/>
            <person name="Hauser L."/>
            <person name="Chang Y.J."/>
            <person name="Jeffries C.D."/>
            <person name="Brambilla E."/>
            <person name="Rohde M."/>
            <person name="Goker M."/>
            <person name="Detter J.C."/>
            <person name="Woyke T."/>
            <person name="Bristow J."/>
            <person name="Eisen J.A."/>
            <person name="Markowitz V."/>
            <person name="Hugenholtz P."/>
            <person name="Kyrpides N.C."/>
            <person name="Klenk H.P."/>
        </authorList>
    </citation>
    <scope>NUCLEOTIDE SEQUENCE [LARGE SCALE GENOMIC DNA]</scope>
    <source>
        <strain evidence="3">DSM 17365 / JCM 13257 / WB4</strain>
    </source>
</reference>
<feature type="domain" description="PLAT" evidence="1">
    <location>
        <begin position="16"/>
        <end position="139"/>
    </location>
</feature>
<dbReference type="STRING" id="694427.Palpr_2766"/>
<dbReference type="InterPro" id="IPR036392">
    <property type="entry name" value="PLAT/LH2_dom_sf"/>
</dbReference>
<dbReference type="KEGG" id="ppn:Palpr_2766"/>
<name>E4T852_PALPW</name>
<dbReference type="RefSeq" id="WP_013446265.1">
    <property type="nucleotide sequence ID" value="NC_014734.1"/>
</dbReference>
<gene>
    <name evidence="2" type="ordered locus">Palpr_2766</name>
</gene>
<dbReference type="OrthoDB" id="1550870at2"/>
<proteinExistence type="predicted"/>